<evidence type="ECO:0000256" key="6">
    <source>
        <dbReference type="ARBA" id="ARBA00007131"/>
    </source>
</evidence>
<evidence type="ECO:0000256" key="13">
    <source>
        <dbReference type="ARBA" id="ARBA00023052"/>
    </source>
</evidence>
<evidence type="ECO:0000256" key="10">
    <source>
        <dbReference type="ARBA" id="ARBA00022723"/>
    </source>
</evidence>
<dbReference type="InterPro" id="IPR009014">
    <property type="entry name" value="Transketo_C/PFOR_II"/>
</dbReference>
<dbReference type="InterPro" id="IPR029061">
    <property type="entry name" value="THDP-binding"/>
</dbReference>
<dbReference type="PROSITE" id="PS00802">
    <property type="entry name" value="TRANSKETOLASE_2"/>
    <property type="match status" value="1"/>
</dbReference>
<dbReference type="Gene3D" id="3.40.50.920">
    <property type="match status" value="1"/>
</dbReference>
<dbReference type="Pfam" id="PF02779">
    <property type="entry name" value="Transket_pyr"/>
    <property type="match status" value="1"/>
</dbReference>
<dbReference type="SUPFAM" id="SSF52922">
    <property type="entry name" value="TK C-terminal domain-like"/>
    <property type="match status" value="1"/>
</dbReference>
<dbReference type="GO" id="GO:0030976">
    <property type="term" value="F:thiamine pyrophosphate binding"/>
    <property type="evidence" value="ECO:0007669"/>
    <property type="project" value="TreeGrafter"/>
</dbReference>
<comment type="caution">
    <text evidence="15">The sequence shown here is derived from an EMBL/GenBank/DDBJ whole genome shotgun (WGS) entry which is preliminary data.</text>
</comment>
<dbReference type="InterPro" id="IPR005475">
    <property type="entry name" value="Transketolase-like_Pyr-bd"/>
</dbReference>
<dbReference type="AlphaFoldDB" id="A0A9P0LX73"/>
<dbReference type="GO" id="GO:0005737">
    <property type="term" value="C:cytoplasm"/>
    <property type="evidence" value="ECO:0007669"/>
    <property type="project" value="UniProtKB-ARBA"/>
</dbReference>
<keyword evidence="9" id="KW-0808">Transferase</keyword>
<dbReference type="EC" id="2.2.1.1" evidence="8"/>
<evidence type="ECO:0000259" key="14">
    <source>
        <dbReference type="SMART" id="SM00861"/>
    </source>
</evidence>
<dbReference type="EMBL" id="CAKOFQ010007461">
    <property type="protein sequence ID" value="CAH2001653.1"/>
    <property type="molecule type" value="Genomic_DNA"/>
</dbReference>
<evidence type="ECO:0000313" key="16">
    <source>
        <dbReference type="Proteomes" id="UP001152888"/>
    </source>
</evidence>
<dbReference type="PANTHER" id="PTHR43195:SF1">
    <property type="entry name" value="FI06132P-RELATED"/>
    <property type="match status" value="1"/>
</dbReference>
<dbReference type="SUPFAM" id="SSF52518">
    <property type="entry name" value="Thiamin diphosphate-binding fold (THDP-binding)"/>
    <property type="match status" value="2"/>
</dbReference>
<evidence type="ECO:0000256" key="1">
    <source>
        <dbReference type="ARBA" id="ARBA00001913"/>
    </source>
</evidence>
<dbReference type="Proteomes" id="UP001152888">
    <property type="component" value="Unassembled WGS sequence"/>
</dbReference>
<evidence type="ECO:0000313" key="15">
    <source>
        <dbReference type="EMBL" id="CAH2001653.1"/>
    </source>
</evidence>
<dbReference type="InterPro" id="IPR033248">
    <property type="entry name" value="Transketolase_C"/>
</dbReference>
<evidence type="ECO:0000256" key="3">
    <source>
        <dbReference type="ARBA" id="ARBA00001941"/>
    </source>
</evidence>
<dbReference type="Pfam" id="PF00456">
    <property type="entry name" value="Transketolase_N"/>
    <property type="match status" value="1"/>
</dbReference>
<sequence length="682" mass="74383">MTLISFTIRLDEFTPQLREVCWAVPCGSLVPKTILPAANQTVTFECAGSLIRSLLLRQRIAPCCNMTDTQTLKDIATRIRILSIESTAAANSGHPTTCSSIAEIMSVLFFRVMRYKVDEPRDPGSDRLVLSKGHAAPALYACWMENGLIPHSENKNLRRLGNNLEGHPTPRLNFVDVGTGSLGQGLAIANGMAYVGKYLDNADFKTYCLIGDGESAEGSIWESIAFASFYKLDNLVVILDANRLGQSEPTMIGHDMETYRKRFDAFGFNTIVVDGHNVEELIEAFDCAAATKGKPTAILAKTFKGKDFPGIEDKENHHGKPLGKATEEVLKHLYSLLQCQGKLNFTIPKPKSLPPADISNLKLASPPSYKVGEKVATRNAYGTALVKLAQQNNRVIALDGDMKNSTFSEAMKKFDPKRYIECYIAEQNLVGVGIGAACRDRTVAFASTFAAFFTRAFDQIRMGAISQTNLNICGSHCGVSIGEDGPSQMALEDLAMFRSIPTSTVFYPSDAVSLERAVELAANTKGLTFIRTNRPATPVIYPNETKFAIGKAHILKSSGDDKVLVIGAGVTLIEALGAHDILAKSGIKIRVLDPFTIKPIDQCGIVKNAKECCGRILVVEEHYYEGGIGEAVLSAVAEERNMFVKHVAIPRVPRSGTPDELLEYYGINAKHIAEYVKQIAEC</sequence>
<organism evidence="15 16">
    <name type="scientific">Acanthoscelides obtectus</name>
    <name type="common">Bean weevil</name>
    <name type="synonym">Bruchus obtectus</name>
    <dbReference type="NCBI Taxonomy" id="200917"/>
    <lineage>
        <taxon>Eukaryota</taxon>
        <taxon>Metazoa</taxon>
        <taxon>Ecdysozoa</taxon>
        <taxon>Arthropoda</taxon>
        <taxon>Hexapoda</taxon>
        <taxon>Insecta</taxon>
        <taxon>Pterygota</taxon>
        <taxon>Neoptera</taxon>
        <taxon>Endopterygota</taxon>
        <taxon>Coleoptera</taxon>
        <taxon>Polyphaga</taxon>
        <taxon>Cucujiformia</taxon>
        <taxon>Chrysomeloidea</taxon>
        <taxon>Chrysomelidae</taxon>
        <taxon>Bruchinae</taxon>
        <taxon>Bruchini</taxon>
        <taxon>Acanthoscelides</taxon>
    </lineage>
</organism>
<evidence type="ECO:0000256" key="9">
    <source>
        <dbReference type="ARBA" id="ARBA00022679"/>
    </source>
</evidence>
<comment type="cofactor">
    <cofactor evidence="1">
        <name>Ca(2+)</name>
        <dbReference type="ChEBI" id="CHEBI:29108"/>
    </cofactor>
</comment>
<evidence type="ECO:0000256" key="8">
    <source>
        <dbReference type="ARBA" id="ARBA00013152"/>
    </source>
</evidence>
<protein>
    <recommendedName>
        <fullName evidence="8">transketolase</fullName>
        <ecNumber evidence="8">2.2.1.1</ecNumber>
    </recommendedName>
</protein>
<evidence type="ECO:0000256" key="5">
    <source>
        <dbReference type="ARBA" id="ARBA00001964"/>
    </source>
</evidence>
<keyword evidence="12" id="KW-0460">Magnesium</keyword>
<accession>A0A9P0LX73</accession>
<comment type="similarity">
    <text evidence="6">Belongs to the transketolase family.</text>
</comment>
<keyword evidence="16" id="KW-1185">Reference proteome</keyword>
<comment type="cofactor">
    <cofactor evidence="3">
        <name>Co(2+)</name>
        <dbReference type="ChEBI" id="CHEBI:48828"/>
    </cofactor>
</comment>
<keyword evidence="13" id="KW-0786">Thiamine pyrophosphate</keyword>
<gene>
    <name evidence="15" type="ORF">ACAOBT_LOCUS26333</name>
</gene>
<dbReference type="Pfam" id="PF02780">
    <property type="entry name" value="Transketolase_C"/>
    <property type="match status" value="1"/>
</dbReference>
<proteinExistence type="inferred from homology"/>
<dbReference type="InterPro" id="IPR005474">
    <property type="entry name" value="Transketolase_N"/>
</dbReference>
<evidence type="ECO:0000256" key="2">
    <source>
        <dbReference type="ARBA" id="ARBA00001936"/>
    </source>
</evidence>
<comment type="cofactor">
    <cofactor evidence="5">
        <name>thiamine diphosphate</name>
        <dbReference type="ChEBI" id="CHEBI:58937"/>
    </cofactor>
</comment>
<dbReference type="InterPro" id="IPR020826">
    <property type="entry name" value="Transketolase_BS"/>
</dbReference>
<evidence type="ECO:0000256" key="4">
    <source>
        <dbReference type="ARBA" id="ARBA00001946"/>
    </source>
</evidence>
<dbReference type="PANTHER" id="PTHR43195">
    <property type="entry name" value="TRANSKETOLASE"/>
    <property type="match status" value="1"/>
</dbReference>
<feature type="domain" description="Transketolase-like pyrimidine-binding" evidence="14">
    <location>
        <begin position="375"/>
        <end position="539"/>
    </location>
</feature>
<dbReference type="GO" id="GO:0046872">
    <property type="term" value="F:metal ion binding"/>
    <property type="evidence" value="ECO:0007669"/>
    <property type="project" value="UniProtKB-KW"/>
</dbReference>
<dbReference type="Gene3D" id="3.40.50.970">
    <property type="match status" value="2"/>
</dbReference>
<dbReference type="NCBIfam" id="NF004559">
    <property type="entry name" value="PRK05899.2-5"/>
    <property type="match status" value="1"/>
</dbReference>
<reference evidence="15" key="1">
    <citation type="submission" date="2022-03" db="EMBL/GenBank/DDBJ databases">
        <authorList>
            <person name="Sayadi A."/>
        </authorList>
    </citation>
    <scope>NUCLEOTIDE SEQUENCE</scope>
</reference>
<dbReference type="FunFam" id="3.40.50.970:FF:000033">
    <property type="entry name" value="Transketolase isoform 1"/>
    <property type="match status" value="1"/>
</dbReference>
<dbReference type="CDD" id="cd07033">
    <property type="entry name" value="TPP_PYR_DXS_TK_like"/>
    <property type="match status" value="1"/>
</dbReference>
<dbReference type="InterPro" id="IPR051424">
    <property type="entry name" value="Transketolase-like"/>
</dbReference>
<dbReference type="OrthoDB" id="10267175at2759"/>
<comment type="cofactor">
    <cofactor evidence="2">
        <name>Mn(2+)</name>
        <dbReference type="ChEBI" id="CHEBI:29035"/>
    </cofactor>
</comment>
<evidence type="ECO:0000256" key="12">
    <source>
        <dbReference type="ARBA" id="ARBA00022842"/>
    </source>
</evidence>
<comment type="cofactor">
    <cofactor evidence="4">
        <name>Mg(2+)</name>
        <dbReference type="ChEBI" id="CHEBI:18420"/>
    </cofactor>
</comment>
<evidence type="ECO:0000256" key="7">
    <source>
        <dbReference type="ARBA" id="ARBA00011738"/>
    </source>
</evidence>
<evidence type="ECO:0000256" key="11">
    <source>
        <dbReference type="ARBA" id="ARBA00022837"/>
    </source>
</evidence>
<keyword evidence="11" id="KW-0106">Calcium</keyword>
<dbReference type="CDD" id="cd02012">
    <property type="entry name" value="TPP_TK"/>
    <property type="match status" value="1"/>
</dbReference>
<name>A0A9P0LX73_ACAOB</name>
<dbReference type="SMART" id="SM00861">
    <property type="entry name" value="Transket_pyr"/>
    <property type="match status" value="1"/>
</dbReference>
<dbReference type="FunFam" id="3.40.50.970:FF:000129">
    <property type="entry name" value="Transketolase"/>
    <property type="match status" value="1"/>
</dbReference>
<dbReference type="GO" id="GO:0004802">
    <property type="term" value="F:transketolase activity"/>
    <property type="evidence" value="ECO:0007669"/>
    <property type="project" value="UniProtKB-EC"/>
</dbReference>
<comment type="subunit">
    <text evidence="7">Homodimer.</text>
</comment>
<keyword evidence="10" id="KW-0479">Metal-binding</keyword>